<evidence type="ECO:0008006" key="4">
    <source>
        <dbReference type="Google" id="ProtNLM"/>
    </source>
</evidence>
<proteinExistence type="predicted"/>
<organism evidence="1 3">
    <name type="scientific">Demequina capsici</name>
    <dbReference type="NCBI Taxonomy" id="3075620"/>
    <lineage>
        <taxon>Bacteria</taxon>
        <taxon>Bacillati</taxon>
        <taxon>Actinomycetota</taxon>
        <taxon>Actinomycetes</taxon>
        <taxon>Micrococcales</taxon>
        <taxon>Demequinaceae</taxon>
        <taxon>Demequina</taxon>
    </lineage>
</organism>
<keyword evidence="3" id="KW-1185">Reference proteome</keyword>
<dbReference type="Proteomes" id="UP001303408">
    <property type="component" value="Chromosome"/>
</dbReference>
<evidence type="ECO:0000313" key="2">
    <source>
        <dbReference type="EMBL" id="WNM26861.1"/>
    </source>
</evidence>
<evidence type="ECO:0000313" key="3">
    <source>
        <dbReference type="Proteomes" id="UP001304125"/>
    </source>
</evidence>
<dbReference type="AlphaFoldDB" id="A0AA96F653"/>
<dbReference type="EMBL" id="CP134879">
    <property type="protein sequence ID" value="WNM24034.1"/>
    <property type="molecule type" value="Genomic_DNA"/>
</dbReference>
<accession>A0AA96F653</accession>
<reference evidence="1 3" key="1">
    <citation type="submission" date="2023-09" db="EMBL/GenBank/DDBJ databases">
        <title>Demequina sp. a novel bacteria isolated from Capsicum annuum.</title>
        <authorList>
            <person name="Humaira Z."/>
            <person name="Lee J."/>
            <person name="Cho D."/>
        </authorList>
    </citation>
    <scope>NUCLEOTIDE SEQUENCE [LARGE SCALE GENOMIC DNA]</scope>
    <source>
        <strain evidence="1 3">OYTSA14</strain>
        <strain evidence="2">PMTSA13</strain>
    </source>
</reference>
<dbReference type="Proteomes" id="UP001304125">
    <property type="component" value="Chromosome"/>
</dbReference>
<dbReference type="RefSeq" id="WP_313497412.1">
    <property type="nucleotide sequence ID" value="NZ_CP134879.1"/>
</dbReference>
<evidence type="ECO:0000313" key="1">
    <source>
        <dbReference type="EMBL" id="WNM24034.1"/>
    </source>
</evidence>
<dbReference type="InterPro" id="IPR011989">
    <property type="entry name" value="ARM-like"/>
</dbReference>
<name>A0AA96F653_9MICO</name>
<accession>A0AA96FE08</accession>
<sequence length="101" mass="10624">MAFSFSRSKAEDLARAQDPSTVPADLVALAMHKDDGVRAAVAGRADCPMATMLVLAQDKDGDVLDALVQNPSASVTVLQMLADSRRGGVRNAARRRLGVTS</sequence>
<protein>
    <recommendedName>
        <fullName evidence="4">Leucine rich repeat variant</fullName>
    </recommendedName>
</protein>
<dbReference type="KEGG" id="dcp:RN607_11725"/>
<gene>
    <name evidence="1" type="ORF">RN606_11790</name>
    <name evidence="2" type="ORF">RN607_11725</name>
</gene>
<dbReference type="Gene3D" id="1.25.10.10">
    <property type="entry name" value="Leucine-rich Repeat Variant"/>
    <property type="match status" value="1"/>
</dbReference>
<dbReference type="EMBL" id="CP134880">
    <property type="protein sequence ID" value="WNM26861.1"/>
    <property type="molecule type" value="Genomic_DNA"/>
</dbReference>